<dbReference type="EMBL" id="BT060918">
    <property type="protein sequence ID" value="ACN25615.1"/>
    <property type="molecule type" value="mRNA"/>
</dbReference>
<feature type="compositionally biased region" description="Polar residues" evidence="1">
    <location>
        <begin position="173"/>
        <end position="182"/>
    </location>
</feature>
<reference evidence="2" key="2">
    <citation type="submission" date="2012-06" db="EMBL/GenBank/DDBJ databases">
        <authorList>
            <person name="Yu Y."/>
            <person name="Currie J."/>
            <person name="Lomeli R."/>
            <person name="Angelova A."/>
            <person name="Collura K."/>
            <person name="Wissotski M."/>
            <person name="Campos D."/>
            <person name="Kudrna D."/>
            <person name="Golser W."/>
            <person name="Ashely E."/>
            <person name="Descour A."/>
            <person name="Fernandes J."/>
            <person name="Soderlund C."/>
            <person name="Walbot V."/>
        </authorList>
    </citation>
    <scope>NUCLEOTIDE SEQUENCE</scope>
    <source>
        <strain evidence="2">B73</strain>
    </source>
</reference>
<dbReference type="AlphaFoldDB" id="C0HF12"/>
<sequence length="277" mass="29662">MQSREMLPITISDSVPYLLPLGSISDEVPSSAAPCLCRNVLFSPCTGCCSTEQSRVPAHVWSHVAPPTGAWLSASEEEDVTQLSAERRRVGEQQQEEDRDPVSTAEASSASAPAAEPRPWSARTSCARRSTDCRYLPCASILSCRCRCTSICSCSFLCIRATLLEESPCGSATVPSSHSSAGWFSEDEDERSSVPSPLSPSGEATPRLTATSRYFCRCLLRWYSVSPGTAIALSTDLGVALSAPPSWATASTKRSCSWRVHLSRALASPCPCPCPCC</sequence>
<protein>
    <submittedName>
        <fullName evidence="2">Uncharacterized protein</fullName>
    </submittedName>
</protein>
<feature type="region of interest" description="Disordered" evidence="1">
    <location>
        <begin position="72"/>
        <end position="118"/>
    </location>
</feature>
<proteinExistence type="evidence at transcript level"/>
<feature type="compositionally biased region" description="Low complexity" evidence="1">
    <location>
        <begin position="105"/>
        <end position="118"/>
    </location>
</feature>
<feature type="region of interest" description="Disordered" evidence="1">
    <location>
        <begin position="171"/>
        <end position="205"/>
    </location>
</feature>
<evidence type="ECO:0000256" key="1">
    <source>
        <dbReference type="SAM" id="MobiDB-lite"/>
    </source>
</evidence>
<accession>C0HF12</accession>
<evidence type="ECO:0000313" key="2">
    <source>
        <dbReference type="EMBL" id="ACN25615.1"/>
    </source>
</evidence>
<name>C0HF12_MAIZE</name>
<reference evidence="2" key="1">
    <citation type="journal article" date="2009" name="PLoS Genet.">
        <title>Sequencing, mapping, and analysis of 27,455 maize full-length cDNAs.</title>
        <authorList>
            <person name="Soderlund C."/>
            <person name="Descour A."/>
            <person name="Kudrna D."/>
            <person name="Bomhoff M."/>
            <person name="Boyd L."/>
            <person name="Currie J."/>
            <person name="Angelova A."/>
            <person name="Collura K."/>
            <person name="Wissotski M."/>
            <person name="Ashley E."/>
            <person name="Morrow D."/>
            <person name="Fernandes J."/>
            <person name="Walbot V."/>
            <person name="Yu Y."/>
        </authorList>
    </citation>
    <scope>NUCLEOTIDE SEQUENCE</scope>
    <source>
        <strain evidence="2">B73</strain>
    </source>
</reference>
<organism evidence="2">
    <name type="scientific">Zea mays</name>
    <name type="common">Maize</name>
    <dbReference type="NCBI Taxonomy" id="4577"/>
    <lineage>
        <taxon>Eukaryota</taxon>
        <taxon>Viridiplantae</taxon>
        <taxon>Streptophyta</taxon>
        <taxon>Embryophyta</taxon>
        <taxon>Tracheophyta</taxon>
        <taxon>Spermatophyta</taxon>
        <taxon>Magnoliopsida</taxon>
        <taxon>Liliopsida</taxon>
        <taxon>Poales</taxon>
        <taxon>Poaceae</taxon>
        <taxon>PACMAD clade</taxon>
        <taxon>Panicoideae</taxon>
        <taxon>Andropogonodae</taxon>
        <taxon>Andropogoneae</taxon>
        <taxon>Tripsacinae</taxon>
        <taxon>Zea</taxon>
    </lineage>
</organism>